<evidence type="ECO:0000313" key="1">
    <source>
        <dbReference type="EMBL" id="OGK39469.1"/>
    </source>
</evidence>
<reference evidence="1 2" key="1">
    <citation type="journal article" date="2016" name="Nat. Commun.">
        <title>Thousands of microbial genomes shed light on interconnected biogeochemical processes in an aquifer system.</title>
        <authorList>
            <person name="Anantharaman K."/>
            <person name="Brown C.T."/>
            <person name="Hug L.A."/>
            <person name="Sharon I."/>
            <person name="Castelle C.J."/>
            <person name="Probst A.J."/>
            <person name="Thomas B.C."/>
            <person name="Singh A."/>
            <person name="Wilkins M.J."/>
            <person name="Karaoz U."/>
            <person name="Brodie E.L."/>
            <person name="Williams K.H."/>
            <person name="Hubbard S.S."/>
            <person name="Banfield J.F."/>
        </authorList>
    </citation>
    <scope>NUCLEOTIDE SEQUENCE [LARGE SCALE GENOMIC DNA]</scope>
</reference>
<proteinExistence type="predicted"/>
<dbReference type="Proteomes" id="UP000177698">
    <property type="component" value="Unassembled WGS sequence"/>
</dbReference>
<dbReference type="AlphaFoldDB" id="A0A1F7I7W2"/>
<dbReference type="EMBL" id="MGAG01000041">
    <property type="protein sequence ID" value="OGK39469.1"/>
    <property type="molecule type" value="Genomic_DNA"/>
</dbReference>
<gene>
    <name evidence="1" type="ORF">A2954_03255</name>
</gene>
<evidence type="ECO:0000313" key="2">
    <source>
        <dbReference type="Proteomes" id="UP000177698"/>
    </source>
</evidence>
<protein>
    <submittedName>
        <fullName evidence="1">Uncharacterized protein</fullName>
    </submittedName>
</protein>
<comment type="caution">
    <text evidence="1">The sequence shown here is derived from an EMBL/GenBank/DDBJ whole genome shotgun (WGS) entry which is preliminary data.</text>
</comment>
<accession>A0A1F7I7W2</accession>
<dbReference type="STRING" id="1802056.A2954_03255"/>
<name>A0A1F7I7W2_9BACT</name>
<organism evidence="1 2">
    <name type="scientific">Candidatus Roizmanbacteria bacterium RIFCSPLOWO2_01_FULL_37_12</name>
    <dbReference type="NCBI Taxonomy" id="1802056"/>
    <lineage>
        <taxon>Bacteria</taxon>
        <taxon>Candidatus Roizmaniibacteriota</taxon>
    </lineage>
</organism>
<sequence length="180" mass="20713">MKKILFIFGIFALLLVLKVGTVLAEEYQYPGYIRPFSYQDGDTINVPANTEIELTAFNWVDCNKGMINLFTESFIQNWSLDGVALFASDKETASYWSEPTPGLFPWVTDYCVNKTDTDWSTQWRYTMEALPTGVYTLHWQTTLAHPIVDMTDGLYLNGEPIPYHWTDGLNFKRTIILNVE</sequence>